<reference evidence="2" key="2">
    <citation type="submission" date="2020-09" db="EMBL/GenBank/DDBJ databases">
        <authorList>
            <person name="Sun Q."/>
            <person name="Sedlacek I."/>
        </authorList>
    </citation>
    <scope>NUCLEOTIDE SEQUENCE</scope>
    <source>
        <strain evidence="2">CCM 7217</strain>
    </source>
</reference>
<organism evidence="2 3">
    <name type="scientific">Haloferax sulfurifontis</name>
    <dbReference type="NCBI Taxonomy" id="255616"/>
    <lineage>
        <taxon>Archaea</taxon>
        <taxon>Methanobacteriati</taxon>
        <taxon>Methanobacteriota</taxon>
        <taxon>Stenosarchaea group</taxon>
        <taxon>Halobacteria</taxon>
        <taxon>Halobacteriales</taxon>
        <taxon>Haloferacaceae</taxon>
        <taxon>Haloferax</taxon>
    </lineage>
</organism>
<sequence>MATVGSPVQFASWRWNRIIAFFGGAGLLVLVPWSGLSPALPEWAVDVFLSVPFGLCVYGFTEQPRKVILLIPVGTALGIGILALYRASGFGLF</sequence>
<evidence type="ECO:0000256" key="1">
    <source>
        <dbReference type="SAM" id="Phobius"/>
    </source>
</evidence>
<feature type="transmembrane region" description="Helical" evidence="1">
    <location>
        <begin position="18"/>
        <end position="37"/>
    </location>
</feature>
<proteinExistence type="predicted"/>
<evidence type="ECO:0000313" key="3">
    <source>
        <dbReference type="Proteomes" id="UP000646833"/>
    </source>
</evidence>
<keyword evidence="1" id="KW-0812">Transmembrane</keyword>
<keyword evidence="1" id="KW-0472">Membrane</keyword>
<protein>
    <submittedName>
        <fullName evidence="2">Uncharacterized protein</fullName>
    </submittedName>
</protein>
<feature type="transmembrane region" description="Helical" evidence="1">
    <location>
        <begin position="43"/>
        <end position="60"/>
    </location>
</feature>
<gene>
    <name evidence="2" type="ORF">GCM10007209_02470</name>
</gene>
<feature type="transmembrane region" description="Helical" evidence="1">
    <location>
        <begin position="67"/>
        <end position="87"/>
    </location>
</feature>
<dbReference type="AlphaFoldDB" id="A0A830DMQ0"/>
<evidence type="ECO:0000313" key="2">
    <source>
        <dbReference type="EMBL" id="GGC44338.1"/>
    </source>
</evidence>
<dbReference type="EMBL" id="BMCI01000001">
    <property type="protein sequence ID" value="GGC44338.1"/>
    <property type="molecule type" value="Genomic_DNA"/>
</dbReference>
<comment type="caution">
    <text evidence="2">The sequence shown here is derived from an EMBL/GenBank/DDBJ whole genome shotgun (WGS) entry which is preliminary data.</text>
</comment>
<name>A0A830DMQ0_9EURY</name>
<reference evidence="2" key="1">
    <citation type="journal article" date="2014" name="Int. J. Syst. Evol. Microbiol.">
        <title>Complete genome sequence of Corynebacterium casei LMG S-19264T (=DSM 44701T), isolated from a smear-ripened cheese.</title>
        <authorList>
            <consortium name="US DOE Joint Genome Institute (JGI-PGF)"/>
            <person name="Walter F."/>
            <person name="Albersmeier A."/>
            <person name="Kalinowski J."/>
            <person name="Ruckert C."/>
        </authorList>
    </citation>
    <scope>NUCLEOTIDE SEQUENCE</scope>
    <source>
        <strain evidence="2">CCM 7217</strain>
    </source>
</reference>
<accession>A0A830DMQ0</accession>
<keyword evidence="1" id="KW-1133">Transmembrane helix</keyword>
<dbReference type="Proteomes" id="UP000646833">
    <property type="component" value="Unassembled WGS sequence"/>
</dbReference>